<evidence type="ECO:0000313" key="3">
    <source>
        <dbReference type="Proteomes" id="UP000299102"/>
    </source>
</evidence>
<reference evidence="2 3" key="1">
    <citation type="journal article" date="2019" name="Commun. Biol.">
        <title>The bagworm genome reveals a unique fibroin gene that provides high tensile strength.</title>
        <authorList>
            <person name="Kono N."/>
            <person name="Nakamura H."/>
            <person name="Ohtoshi R."/>
            <person name="Tomita M."/>
            <person name="Numata K."/>
            <person name="Arakawa K."/>
        </authorList>
    </citation>
    <scope>NUCLEOTIDE SEQUENCE [LARGE SCALE GENOMIC DNA]</scope>
</reference>
<protein>
    <submittedName>
        <fullName evidence="2">Uncharacterized protein</fullName>
    </submittedName>
</protein>
<organism evidence="2 3">
    <name type="scientific">Eumeta variegata</name>
    <name type="common">Bagworm moth</name>
    <name type="synonym">Eumeta japonica</name>
    <dbReference type="NCBI Taxonomy" id="151549"/>
    <lineage>
        <taxon>Eukaryota</taxon>
        <taxon>Metazoa</taxon>
        <taxon>Ecdysozoa</taxon>
        <taxon>Arthropoda</taxon>
        <taxon>Hexapoda</taxon>
        <taxon>Insecta</taxon>
        <taxon>Pterygota</taxon>
        <taxon>Neoptera</taxon>
        <taxon>Endopterygota</taxon>
        <taxon>Lepidoptera</taxon>
        <taxon>Glossata</taxon>
        <taxon>Ditrysia</taxon>
        <taxon>Tineoidea</taxon>
        <taxon>Psychidae</taxon>
        <taxon>Oiketicinae</taxon>
        <taxon>Eumeta</taxon>
    </lineage>
</organism>
<proteinExistence type="predicted"/>
<accession>A0A4C1XKC3</accession>
<dbReference type="OrthoDB" id="10026072at2759"/>
<gene>
    <name evidence="2" type="ORF">EVAR_39540_1</name>
</gene>
<evidence type="ECO:0000313" key="2">
    <source>
        <dbReference type="EMBL" id="GBP63878.1"/>
    </source>
</evidence>
<dbReference type="EMBL" id="BGZK01000882">
    <property type="protein sequence ID" value="GBP63878.1"/>
    <property type="molecule type" value="Genomic_DNA"/>
</dbReference>
<sequence>MNRQFYAAAVVVPPLGITYTRGLADGLRGGQAPARARELMRRVHDSVKAISALVAGPGSKLNKADISNVAAYGHEILAVVAALNLRLAEAELQVAQAKLEAARASRTAAVSGGLEASSAQPRSYASALRL</sequence>
<keyword evidence="1" id="KW-0175">Coiled coil</keyword>
<evidence type="ECO:0000256" key="1">
    <source>
        <dbReference type="SAM" id="Coils"/>
    </source>
</evidence>
<feature type="coiled-coil region" evidence="1">
    <location>
        <begin position="80"/>
        <end position="107"/>
    </location>
</feature>
<dbReference type="Proteomes" id="UP000299102">
    <property type="component" value="Unassembled WGS sequence"/>
</dbReference>
<keyword evidence="3" id="KW-1185">Reference proteome</keyword>
<name>A0A4C1XKC3_EUMVA</name>
<dbReference type="AlphaFoldDB" id="A0A4C1XKC3"/>
<comment type="caution">
    <text evidence="2">The sequence shown here is derived from an EMBL/GenBank/DDBJ whole genome shotgun (WGS) entry which is preliminary data.</text>
</comment>